<sequence>MSDPELTFGEILHAAFTAGSAAASEPEDQDVMWVQSPPVVRPMTPEEVACYNEKLRLYNLWCLHEAGTGCARWIAANCNLPYAQVWAEMIQLPDNILAMMDSPSGWSVIAAAIMRSLRDGDDLPPFPTIH</sequence>
<dbReference type="EMBL" id="CP047218">
    <property type="protein sequence ID" value="QHD65768.1"/>
    <property type="molecule type" value="Genomic_DNA"/>
</dbReference>
<protein>
    <submittedName>
        <fullName evidence="1">Uncharacterized protein</fullName>
    </submittedName>
</protein>
<accession>A0A6P1GBM9</accession>
<dbReference type="Proteomes" id="UP000464086">
    <property type="component" value="Chromosome"/>
</dbReference>
<evidence type="ECO:0000313" key="2">
    <source>
        <dbReference type="Proteomes" id="UP000464086"/>
    </source>
</evidence>
<name>A0A6P1GBM9_SPHYA</name>
<evidence type="ECO:0000313" key="1">
    <source>
        <dbReference type="EMBL" id="QHD65768.1"/>
    </source>
</evidence>
<reference evidence="1 2" key="1">
    <citation type="submission" date="2019-12" db="EMBL/GenBank/DDBJ databases">
        <title>Functional and genomic insights into the Sphingobium yanoikuyae YC-JY1, a bacterium efficiently degrading bisphenol A.</title>
        <authorList>
            <person name="Jia Y."/>
            <person name="Li X."/>
            <person name="Wang J."/>
            <person name="Eltoukhy A."/>
            <person name="Lamraoui I."/>
            <person name="Yan Y."/>
        </authorList>
    </citation>
    <scope>NUCLEOTIDE SEQUENCE [LARGE SCALE GENOMIC DNA]</scope>
    <source>
        <strain evidence="1 2">YC-JY1</strain>
    </source>
</reference>
<gene>
    <name evidence="1" type="ORF">GS397_00900</name>
</gene>
<proteinExistence type="predicted"/>
<dbReference type="AlphaFoldDB" id="A0A6P1GBM9"/>
<dbReference type="RefSeq" id="WP_159365396.1">
    <property type="nucleotide sequence ID" value="NZ_CP047218.1"/>
</dbReference>
<organism evidence="1 2">
    <name type="scientific">Sphingobium yanoikuyae</name>
    <name type="common">Sphingomonas yanoikuyae</name>
    <dbReference type="NCBI Taxonomy" id="13690"/>
    <lineage>
        <taxon>Bacteria</taxon>
        <taxon>Pseudomonadati</taxon>
        <taxon>Pseudomonadota</taxon>
        <taxon>Alphaproteobacteria</taxon>
        <taxon>Sphingomonadales</taxon>
        <taxon>Sphingomonadaceae</taxon>
        <taxon>Sphingobium</taxon>
    </lineage>
</organism>